<evidence type="ECO:0000256" key="6">
    <source>
        <dbReference type="ARBA" id="ARBA00022741"/>
    </source>
</evidence>
<keyword evidence="7" id="KW-0067">ATP-binding</keyword>
<dbReference type="PROSITE" id="PS51221">
    <property type="entry name" value="TTL"/>
    <property type="match status" value="1"/>
</dbReference>
<dbReference type="Gene3D" id="3.30.1490.20">
    <property type="entry name" value="ATP-grasp fold, A domain"/>
    <property type="match status" value="1"/>
</dbReference>
<dbReference type="RefSeq" id="XP_003873722.1">
    <property type="nucleotide sequence ID" value="XM_003873673.1"/>
</dbReference>
<dbReference type="KEGG" id="lmi:LMXM_16_0380"/>
<evidence type="ECO:0000256" key="10">
    <source>
        <dbReference type="ARBA" id="ARBA00023273"/>
    </source>
</evidence>
<keyword evidence="8" id="KW-0969">Cilium</keyword>
<dbReference type="OMA" id="HFMFERY"/>
<evidence type="ECO:0000256" key="1">
    <source>
        <dbReference type="ARBA" id="ARBA00004120"/>
    </source>
</evidence>
<evidence type="ECO:0000256" key="7">
    <source>
        <dbReference type="ARBA" id="ARBA00022840"/>
    </source>
</evidence>
<dbReference type="PANTHER" id="PTHR12241:SF31">
    <property type="entry name" value="POLYGLUTAMYLASE COMPLEX SUBUNIT TTLL1"/>
    <property type="match status" value="1"/>
</dbReference>
<dbReference type="VEuPathDB" id="TriTrypDB:LmxM.16.0380"/>
<feature type="compositionally biased region" description="Low complexity" evidence="11">
    <location>
        <begin position="25"/>
        <end position="56"/>
    </location>
</feature>
<evidence type="ECO:0000313" key="13">
    <source>
        <dbReference type="Proteomes" id="UP000007259"/>
    </source>
</evidence>
<comment type="subcellular location">
    <subcellularLocation>
        <location evidence="1">Cytoplasm</location>
        <location evidence="1">Cytoskeleton</location>
        <location evidence="1">Cilium basal body</location>
    </subcellularLocation>
</comment>
<keyword evidence="10" id="KW-0966">Cell projection</keyword>
<dbReference type="SUPFAM" id="SSF56059">
    <property type="entry name" value="Glutathione synthetase ATP-binding domain-like"/>
    <property type="match status" value="1"/>
</dbReference>
<sequence length="818" mass="88245">MELATGHKSGGKGKGVKSLAHGNTPAAAPSKASDNAAAGAAAASATSPHAAAAAVPNKKLTVKKAPAAALARKTKERSRERALSTPTPTPPLLRSPLSARRKTKKSAERLVGGEVQLPPSEATPAPKLKADADSVAQPPRQQADVVDMDEGDQQQQRALPPEDSDDGSCDADGLNNGASARVVAPVTSLAGRRHTKLIIVPGTTNGSSAAAPASSGLGNGRRVGAAPSMSIHSSSGSHHHGDCTLRYRTDLDKQVIHFMFERYQQEQTHPTTSVAVASPLSATNAVAAEGMSARADEVPHTGRGSGGVMQAAGAAAAAAAAATSTSQVRARRISVEEICVYSNSEGEDKNIGLGDWHFFWMHVRRVRHTVCSNFFRWQEQQIINHFPDHAELTRKDLMYKNIRRYLREHQADNYARLTLHTATDWASASAHAADIEGAAGSSVFAGAGVERRLPLSVKSFCFADSVPLTYNIPNDMSMFKEKFQRRRGTQWIVKPTSRSQGKGIFIIDDVRSLQRWLCEKKESDNMTSFLATSPSSRASWVAPSVLQQQRAALLSSIESAPGTASGGNGCSQGSPTSPRFNAASAVTSQTTAGASGSGGGLLGSYIISRYISNPLLIGGKKFDLRLYVLVTSYKPLVAYLHEDGFARFCATRYAGSSLAQEDLGSHLTNVALQKGDEHYNTSHGGKWSFQNLFLYVQKSYGPYTAEGMMKNIEFLIYHSLKAVEPVMFNDKHSYELYGYDILIDDHINPHLIEVNASPSMSTTTLSDRLLKEQVLTDTMKIVFPPGYPASNKGMPYWEYRLRTDLTTRQQTGFRLLQF</sequence>
<dbReference type="Proteomes" id="UP000007259">
    <property type="component" value="Chromosome 16"/>
</dbReference>
<keyword evidence="6" id="KW-0547">Nucleotide-binding</keyword>
<name>E9AQJ5_LEIMU</name>
<proteinExistence type="inferred from homology"/>
<evidence type="ECO:0000256" key="4">
    <source>
        <dbReference type="ARBA" id="ARBA00022598"/>
    </source>
</evidence>
<keyword evidence="4 12" id="KW-0436">Ligase</keyword>
<gene>
    <name evidence="12" type="ORF">LMXM_16_0380</name>
</gene>
<dbReference type="GO" id="GO:0015631">
    <property type="term" value="F:tubulin binding"/>
    <property type="evidence" value="ECO:0007669"/>
    <property type="project" value="TreeGrafter"/>
</dbReference>
<dbReference type="GO" id="GO:0005874">
    <property type="term" value="C:microtubule"/>
    <property type="evidence" value="ECO:0007669"/>
    <property type="project" value="UniProtKB-KW"/>
</dbReference>
<keyword evidence="5" id="KW-0493">Microtubule</keyword>
<dbReference type="GeneID" id="13450277"/>
<organism evidence="12 13">
    <name type="scientific">Leishmania mexicana (strain MHOM/GT/2001/U1103)</name>
    <dbReference type="NCBI Taxonomy" id="929439"/>
    <lineage>
        <taxon>Eukaryota</taxon>
        <taxon>Discoba</taxon>
        <taxon>Euglenozoa</taxon>
        <taxon>Kinetoplastea</taxon>
        <taxon>Metakinetoplastina</taxon>
        <taxon>Trypanosomatida</taxon>
        <taxon>Trypanosomatidae</taxon>
        <taxon>Leishmaniinae</taxon>
        <taxon>Leishmania</taxon>
    </lineage>
</organism>
<dbReference type="GO" id="GO:0036064">
    <property type="term" value="C:ciliary basal body"/>
    <property type="evidence" value="ECO:0007669"/>
    <property type="project" value="TreeGrafter"/>
</dbReference>
<feature type="region of interest" description="Disordered" evidence="11">
    <location>
        <begin position="1"/>
        <end position="176"/>
    </location>
</feature>
<dbReference type="GO" id="GO:0000226">
    <property type="term" value="P:microtubule cytoskeleton organization"/>
    <property type="evidence" value="ECO:0007669"/>
    <property type="project" value="TreeGrafter"/>
</dbReference>
<comment type="similarity">
    <text evidence="2">Belongs to the tubulin polyglutamylase family.</text>
</comment>
<dbReference type="PANTHER" id="PTHR12241">
    <property type="entry name" value="TUBULIN POLYGLUTAMYLASE"/>
    <property type="match status" value="1"/>
</dbReference>
<feature type="region of interest" description="Disordered" evidence="11">
    <location>
        <begin position="564"/>
        <end position="585"/>
    </location>
</feature>
<dbReference type="Gene3D" id="3.30.470.20">
    <property type="entry name" value="ATP-grasp fold, B domain"/>
    <property type="match status" value="1"/>
</dbReference>
<keyword evidence="3" id="KW-0963">Cytoplasm</keyword>
<keyword evidence="9" id="KW-0206">Cytoskeleton</keyword>
<dbReference type="Pfam" id="PF03133">
    <property type="entry name" value="TTL"/>
    <property type="match status" value="2"/>
</dbReference>
<evidence type="ECO:0000256" key="11">
    <source>
        <dbReference type="SAM" id="MobiDB-lite"/>
    </source>
</evidence>
<accession>E9AQJ5</accession>
<keyword evidence="13" id="KW-1185">Reference proteome</keyword>
<dbReference type="InterPro" id="IPR013815">
    <property type="entry name" value="ATP_grasp_subdomain_1"/>
</dbReference>
<evidence type="ECO:0000256" key="5">
    <source>
        <dbReference type="ARBA" id="ARBA00022701"/>
    </source>
</evidence>
<evidence type="ECO:0000256" key="9">
    <source>
        <dbReference type="ARBA" id="ARBA00023212"/>
    </source>
</evidence>
<protein>
    <submittedName>
        <fullName evidence="12">Tubulin tyrosine ligase</fullName>
    </submittedName>
</protein>
<feature type="region of interest" description="Disordered" evidence="11">
    <location>
        <begin position="202"/>
        <end position="240"/>
    </location>
</feature>
<evidence type="ECO:0000256" key="3">
    <source>
        <dbReference type="ARBA" id="ARBA00022490"/>
    </source>
</evidence>
<dbReference type="OrthoDB" id="2127950at2759"/>
<dbReference type="EMBL" id="FR799569">
    <property type="protein sequence ID" value="CBZ25214.1"/>
    <property type="molecule type" value="Genomic_DNA"/>
</dbReference>
<evidence type="ECO:0000313" key="12">
    <source>
        <dbReference type="EMBL" id="CBZ25214.1"/>
    </source>
</evidence>
<dbReference type="InterPro" id="IPR004344">
    <property type="entry name" value="TTL/TTLL_fam"/>
</dbReference>
<dbReference type="AlphaFoldDB" id="E9AQJ5"/>
<evidence type="ECO:0000256" key="8">
    <source>
        <dbReference type="ARBA" id="ARBA00023069"/>
    </source>
</evidence>
<evidence type="ECO:0000256" key="2">
    <source>
        <dbReference type="ARBA" id="ARBA00006118"/>
    </source>
</evidence>
<dbReference type="PhylomeDB" id="E9AQJ5"/>
<feature type="compositionally biased region" description="Low complexity" evidence="11">
    <location>
        <begin position="206"/>
        <end position="216"/>
    </location>
</feature>
<reference evidence="12 13" key="1">
    <citation type="journal article" date="2011" name="Genome Res.">
        <title>Chromosome and gene copy number variation allow major structural change between species and strains of Leishmania.</title>
        <authorList>
            <person name="Rogers M.B."/>
            <person name="Hilley J.D."/>
            <person name="Dickens N.J."/>
            <person name="Wilkes J."/>
            <person name="Bates P.A."/>
            <person name="Depledge D.P."/>
            <person name="Harris D."/>
            <person name="Her Y."/>
            <person name="Herzyk P."/>
            <person name="Imamura H."/>
            <person name="Otto T.D."/>
            <person name="Sanders M."/>
            <person name="Seeger K."/>
            <person name="Dujardin J.C."/>
            <person name="Berriman M."/>
            <person name="Smith D.F."/>
            <person name="Hertz-Fowler C."/>
            <person name="Mottram J.C."/>
        </authorList>
    </citation>
    <scope>NUCLEOTIDE SEQUENCE [LARGE SCALE GENOMIC DNA]</scope>
    <source>
        <strain evidence="12 13">MHOM/GT/2001/U1103</strain>
    </source>
</reference>
<dbReference type="GO" id="GO:0005524">
    <property type="term" value="F:ATP binding"/>
    <property type="evidence" value="ECO:0007669"/>
    <property type="project" value="UniProtKB-KW"/>
</dbReference>
<dbReference type="GO" id="GO:0070740">
    <property type="term" value="F:tubulin-glutamic acid ligase activity"/>
    <property type="evidence" value="ECO:0007669"/>
    <property type="project" value="TreeGrafter"/>
</dbReference>